<evidence type="ECO:0000256" key="1">
    <source>
        <dbReference type="ARBA" id="ARBA00011975"/>
    </source>
</evidence>
<evidence type="ECO:0000256" key="6">
    <source>
        <dbReference type="PROSITE-ProRule" id="PRU01016"/>
    </source>
</evidence>
<dbReference type="CDD" id="cd00315">
    <property type="entry name" value="Cyt_C5_DNA_methylase"/>
    <property type="match status" value="1"/>
</dbReference>
<reference evidence="8 9" key="1">
    <citation type="journal article" date="2017" name="Genome Med.">
        <title>A novel Ruminococcus gnavus clade enriched in inflammatory bowel disease patients.</title>
        <authorList>
            <person name="Hall A.B."/>
            <person name="Yassour M."/>
            <person name="Sauk J."/>
            <person name="Garner A."/>
            <person name="Jiang X."/>
            <person name="Arthur T."/>
            <person name="Lagoudas G.K."/>
            <person name="Vatanen T."/>
            <person name="Fornelos N."/>
            <person name="Wilson R."/>
            <person name="Bertha M."/>
            <person name="Cohen M."/>
            <person name="Garber J."/>
            <person name="Khalili H."/>
            <person name="Gevers D."/>
            <person name="Ananthakrishnan A.N."/>
            <person name="Kugathasan S."/>
            <person name="Lander E.S."/>
            <person name="Blainey P."/>
            <person name="Vlamakis H."/>
            <person name="Xavier R.J."/>
            <person name="Huttenhower C."/>
        </authorList>
    </citation>
    <scope>NUCLEOTIDE SEQUENCE [LARGE SCALE GENOMIC DNA]</scope>
    <source>
        <strain evidence="8 9">RJX1128</strain>
    </source>
</reference>
<dbReference type="InterPro" id="IPR029063">
    <property type="entry name" value="SAM-dependent_MTases_sf"/>
</dbReference>
<gene>
    <name evidence="8" type="ORF">CDL20_11620</name>
</gene>
<dbReference type="GO" id="GO:0003886">
    <property type="term" value="F:DNA (cytosine-5-)-methyltransferase activity"/>
    <property type="evidence" value="ECO:0007669"/>
    <property type="project" value="UniProtKB-EC"/>
</dbReference>
<dbReference type="Pfam" id="PF00145">
    <property type="entry name" value="DNA_methylase"/>
    <property type="match status" value="1"/>
</dbReference>
<dbReference type="SUPFAM" id="SSF53335">
    <property type="entry name" value="S-adenosyl-L-methionine-dependent methyltransferases"/>
    <property type="match status" value="1"/>
</dbReference>
<dbReference type="EC" id="2.1.1.37" evidence="1"/>
<dbReference type="NCBIfam" id="TIGR00675">
    <property type="entry name" value="dcm"/>
    <property type="match status" value="1"/>
</dbReference>
<dbReference type="Gene3D" id="3.40.50.150">
    <property type="entry name" value="Vaccinia Virus protein VP39"/>
    <property type="match status" value="1"/>
</dbReference>
<dbReference type="PROSITE" id="PS51679">
    <property type="entry name" value="SAM_MT_C5"/>
    <property type="match status" value="1"/>
</dbReference>
<proteinExistence type="inferred from homology"/>
<comment type="caution">
    <text evidence="8">The sequence shown here is derived from an EMBL/GenBank/DDBJ whole genome shotgun (WGS) entry which is preliminary data.</text>
</comment>
<evidence type="ECO:0000256" key="7">
    <source>
        <dbReference type="RuleBase" id="RU000416"/>
    </source>
</evidence>
<dbReference type="PANTHER" id="PTHR10629:SF52">
    <property type="entry name" value="DNA (CYTOSINE-5)-METHYLTRANSFERASE 1"/>
    <property type="match status" value="1"/>
</dbReference>
<dbReference type="InterPro" id="IPR001525">
    <property type="entry name" value="C5_MeTfrase"/>
</dbReference>
<dbReference type="PANTHER" id="PTHR10629">
    <property type="entry name" value="CYTOSINE-SPECIFIC METHYLTRANSFERASE"/>
    <property type="match status" value="1"/>
</dbReference>
<evidence type="ECO:0000256" key="3">
    <source>
        <dbReference type="ARBA" id="ARBA00022679"/>
    </source>
</evidence>
<dbReference type="EMBL" id="NIHW01000031">
    <property type="protein sequence ID" value="PLT84541.1"/>
    <property type="molecule type" value="Genomic_DNA"/>
</dbReference>
<evidence type="ECO:0000256" key="2">
    <source>
        <dbReference type="ARBA" id="ARBA00022603"/>
    </source>
</evidence>
<dbReference type="GO" id="GO:0044027">
    <property type="term" value="P:negative regulation of gene expression via chromosomal CpG island methylation"/>
    <property type="evidence" value="ECO:0007669"/>
    <property type="project" value="TreeGrafter"/>
</dbReference>
<keyword evidence="3 6" id="KW-0808">Transferase</keyword>
<feature type="active site" evidence="6">
    <location>
        <position position="94"/>
    </location>
</feature>
<dbReference type="GO" id="GO:0032259">
    <property type="term" value="P:methylation"/>
    <property type="evidence" value="ECO:0007669"/>
    <property type="project" value="UniProtKB-KW"/>
</dbReference>
<dbReference type="Proteomes" id="UP000234840">
    <property type="component" value="Unassembled WGS sequence"/>
</dbReference>
<protein>
    <recommendedName>
        <fullName evidence="1">DNA (cytosine-5-)-methyltransferase</fullName>
        <ecNumber evidence="1">2.1.1.37</ecNumber>
    </recommendedName>
</protein>
<organism evidence="8 9">
    <name type="scientific">Mediterraneibacter gnavus</name>
    <name type="common">Ruminococcus gnavus</name>
    <dbReference type="NCBI Taxonomy" id="33038"/>
    <lineage>
        <taxon>Bacteria</taxon>
        <taxon>Bacillati</taxon>
        <taxon>Bacillota</taxon>
        <taxon>Clostridia</taxon>
        <taxon>Lachnospirales</taxon>
        <taxon>Lachnospiraceae</taxon>
        <taxon>Mediterraneibacter</taxon>
    </lineage>
</organism>
<evidence type="ECO:0000313" key="8">
    <source>
        <dbReference type="EMBL" id="PLT84541.1"/>
    </source>
</evidence>
<dbReference type="PRINTS" id="PR00105">
    <property type="entry name" value="C5METTRFRASE"/>
</dbReference>
<dbReference type="Gene3D" id="3.90.120.10">
    <property type="entry name" value="DNA Methylase, subunit A, domain 2"/>
    <property type="match status" value="1"/>
</dbReference>
<dbReference type="InterPro" id="IPR050390">
    <property type="entry name" value="C5-Methyltransferase"/>
</dbReference>
<evidence type="ECO:0000313" key="9">
    <source>
        <dbReference type="Proteomes" id="UP000234840"/>
    </source>
</evidence>
<dbReference type="PROSITE" id="PS00095">
    <property type="entry name" value="C5_MTASE_2"/>
    <property type="match status" value="1"/>
</dbReference>
<dbReference type="GO" id="GO:0009307">
    <property type="term" value="P:DNA restriction-modification system"/>
    <property type="evidence" value="ECO:0007669"/>
    <property type="project" value="UniProtKB-KW"/>
</dbReference>
<keyword evidence="2 6" id="KW-0489">Methyltransferase</keyword>
<accession>A0A2N5PY12</accession>
<dbReference type="InterPro" id="IPR031303">
    <property type="entry name" value="C5_meth_CS"/>
</dbReference>
<comment type="similarity">
    <text evidence="6 7">Belongs to the class I-like SAM-binding methyltransferase superfamily. C5-methyltransferase family.</text>
</comment>
<evidence type="ECO:0000256" key="4">
    <source>
        <dbReference type="ARBA" id="ARBA00022691"/>
    </source>
</evidence>
<keyword evidence="5" id="KW-0680">Restriction system</keyword>
<keyword evidence="4 6" id="KW-0949">S-adenosyl-L-methionine</keyword>
<evidence type="ECO:0000256" key="5">
    <source>
        <dbReference type="ARBA" id="ARBA00022747"/>
    </source>
</evidence>
<dbReference type="GO" id="GO:0003677">
    <property type="term" value="F:DNA binding"/>
    <property type="evidence" value="ECO:0007669"/>
    <property type="project" value="TreeGrafter"/>
</dbReference>
<name>A0A2N5PY12_MEDGN</name>
<dbReference type="AlphaFoldDB" id="A0A2N5PY12"/>
<dbReference type="RefSeq" id="WP_101882750.1">
    <property type="nucleotide sequence ID" value="NZ_NIHW01000031.1"/>
</dbReference>
<sequence>MNNFNWEEAHEKYKNNRDVISLFSGAMGLDIGLGKAGLNVVIGQDFEPSCVETMKANGHNVLGGDIREIKPETLLELTGLHVGEPFMICGGPPCQPFSTAGKRLGINDPRGSLFMDFIRMIDYIRPRFFVMENVKGIVSAPLKHVPIKDRTKEGIEQNIDPEQKLGTVLDVILAEFDKLGYKTVYGILDAVNYGVPQFRERFVLIGSRDNEDIFLPIPTHFQMHQNSNYRWQTVGDAIRDLESNPGSFTPLSGDRKKYLQMVPEGGNWRDLPEEIIPIAMGGAYESGGGKVGFYRRLSYSQPSPTITTSPAQKATMLCHPRQDRPLSIKEYARIQQFPDDWKFTGTVSAQYRQIGNAVPVGLAEAIGKAIISTADNTATIETKRFRGTSVHNRIKSAMEIGGMRNGN</sequence>